<dbReference type="InterPro" id="IPR013783">
    <property type="entry name" value="Ig-like_fold"/>
</dbReference>
<keyword evidence="5" id="KW-1185">Reference proteome</keyword>
<feature type="domain" description="Fibronectin type-III" evidence="3">
    <location>
        <begin position="527"/>
        <end position="629"/>
    </location>
</feature>
<dbReference type="EMBL" id="JBJQND010000008">
    <property type="protein sequence ID" value="KAL3868791.1"/>
    <property type="molecule type" value="Genomic_DNA"/>
</dbReference>
<evidence type="ECO:0000256" key="2">
    <source>
        <dbReference type="SAM" id="Phobius"/>
    </source>
</evidence>
<evidence type="ECO:0000313" key="5">
    <source>
        <dbReference type="Proteomes" id="UP001634394"/>
    </source>
</evidence>
<reference evidence="4 5" key="1">
    <citation type="submission" date="2024-11" db="EMBL/GenBank/DDBJ databases">
        <title>Chromosome-level genome assembly of the freshwater bivalve Anodonta woodiana.</title>
        <authorList>
            <person name="Chen X."/>
        </authorList>
    </citation>
    <scope>NUCLEOTIDE SEQUENCE [LARGE SCALE GENOMIC DNA]</scope>
    <source>
        <strain evidence="4">MN2024</strain>
        <tissue evidence="4">Gills</tissue>
    </source>
</reference>
<keyword evidence="2" id="KW-1133">Transmembrane helix</keyword>
<dbReference type="SUPFAM" id="SSF49265">
    <property type="entry name" value="Fibronectin type III"/>
    <property type="match status" value="3"/>
</dbReference>
<evidence type="ECO:0000259" key="3">
    <source>
        <dbReference type="PROSITE" id="PS50853"/>
    </source>
</evidence>
<dbReference type="Proteomes" id="UP001634394">
    <property type="component" value="Unassembled WGS sequence"/>
</dbReference>
<gene>
    <name evidence="4" type="ORF">ACJMK2_041551</name>
</gene>
<name>A0ABD3W4J5_SINWO</name>
<comment type="caution">
    <text evidence="4">The sequence shown here is derived from an EMBL/GenBank/DDBJ whole genome shotgun (WGS) entry which is preliminary data.</text>
</comment>
<evidence type="ECO:0000256" key="1">
    <source>
        <dbReference type="SAM" id="MobiDB-lite"/>
    </source>
</evidence>
<keyword evidence="2" id="KW-0812">Transmembrane</keyword>
<dbReference type="CDD" id="cd00063">
    <property type="entry name" value="FN3"/>
    <property type="match status" value="2"/>
</dbReference>
<sequence length="1072" mass="121327">MKTVWCISYILFYSVHIHSFLSDILNNSKIETIGYGFIGETLDMTCIITKSIIQKNASDIIFTLNDKELNNTFILGEKSKKLVLQLSGPQLNTAHIYCNVSDPNFTYISSKIINVEYAPQNITNISCVNYGWDAFMYCSWSHPVEYLNQSNIQVTSRWKSQYVEYVNCSNSSNYCNLTEERFFSNKYMTISVEVKNTRLNVSTTGTFEFNANKIVKPPPLEKINYEILNSSCILLNWTNVKPQRTKNVNVTYESEWKDSKKNVRYLVVEEDVYVNRTLCGLLPYTSYTLSFIVYPKYDGYPSETTSISTEKTRSSVPLHSPNTTGGALYYKTQDCQQGNLRTVTIYWQVIEEKNWFGVPRGVSIQYNETGDLKTTTVSWNISSYTMQLDCNHAYYIDITAVNDAGPSLQPSFLHVPKYELDFQPPMVKVEVPKEGNASLIDVTWNVASTFDQSKVEATVFWCKKSVGSICERQVNWKKCSSTCSVSAESPDQFTFGVAIERYNENTAYRTSTGLRWEECIYVKDKKPEIRLKLSKLPSSEDRALSLQWERPTCQPASPFIIKYTVYYCKTQERKCKDVTNQKVMQPEETFLKVNNLEAKQEYGFWITASSEWGEGPTSVWVYDVPVDNNLKPVEFVGIVIAGLFVLVLAAAGAVFIIRHVKKNKWKIPPIEMPETHQVYSNLVLRQLSKDSGFKEQHKKRNKEDEVEKETNTKVTENEPDTKRVSLQHDYLRDEGYNGSSPIHVPEIFVGFVVSQIQSPPMEKTLEPMKTVPHQDVEWSTGVKQDMNDNIKDVKTHKHLEVPAVNNDYVQGNGNRKSSPEKYVIGQPKADGYMPVVPHPQTIQAYSIAQSHPDANNYISNATVPESEQAAGNNMDQSISSNITPQTMSEGQSVVSDYFTSVSQLQQMFTDRSTNVQESVSGYVSNVMNSFPLSGNNIHDGLTNDTCSQPMSTCKNTQCQSSVSGYVTSIPSPWLPSANNESQVEPAVNDHVFNTQSLSAESDNHNQPALSKYALDALNADPAELCGEYQATQDNYLRDTTIMKHVSMDVNPHDQTYISNYVTSVTNRQPGSE</sequence>
<dbReference type="Pfam" id="PF00041">
    <property type="entry name" value="fn3"/>
    <property type="match status" value="1"/>
</dbReference>
<dbReference type="PROSITE" id="PS50853">
    <property type="entry name" value="FN3"/>
    <property type="match status" value="1"/>
</dbReference>
<protein>
    <recommendedName>
        <fullName evidence="3">Fibronectin type-III domain-containing protein</fullName>
    </recommendedName>
</protein>
<organism evidence="4 5">
    <name type="scientific">Sinanodonta woodiana</name>
    <name type="common">Chinese pond mussel</name>
    <name type="synonym">Anodonta woodiana</name>
    <dbReference type="NCBI Taxonomy" id="1069815"/>
    <lineage>
        <taxon>Eukaryota</taxon>
        <taxon>Metazoa</taxon>
        <taxon>Spiralia</taxon>
        <taxon>Lophotrochozoa</taxon>
        <taxon>Mollusca</taxon>
        <taxon>Bivalvia</taxon>
        <taxon>Autobranchia</taxon>
        <taxon>Heteroconchia</taxon>
        <taxon>Palaeoheterodonta</taxon>
        <taxon>Unionida</taxon>
        <taxon>Unionoidea</taxon>
        <taxon>Unionidae</taxon>
        <taxon>Unioninae</taxon>
        <taxon>Sinanodonta</taxon>
    </lineage>
</organism>
<accession>A0ABD3W4J5</accession>
<dbReference type="InterPro" id="IPR003961">
    <property type="entry name" value="FN3_dom"/>
</dbReference>
<dbReference type="Gene3D" id="2.60.40.10">
    <property type="entry name" value="Immunoglobulins"/>
    <property type="match status" value="4"/>
</dbReference>
<proteinExistence type="predicted"/>
<dbReference type="AlphaFoldDB" id="A0ABD3W4J5"/>
<dbReference type="SMART" id="SM00060">
    <property type="entry name" value="FN3"/>
    <property type="match status" value="3"/>
</dbReference>
<evidence type="ECO:0000313" key="4">
    <source>
        <dbReference type="EMBL" id="KAL3868791.1"/>
    </source>
</evidence>
<feature type="region of interest" description="Disordered" evidence="1">
    <location>
        <begin position="692"/>
        <end position="719"/>
    </location>
</feature>
<dbReference type="InterPro" id="IPR036116">
    <property type="entry name" value="FN3_sf"/>
</dbReference>
<feature type="transmembrane region" description="Helical" evidence="2">
    <location>
        <begin position="635"/>
        <end position="657"/>
    </location>
</feature>
<keyword evidence="2" id="KW-0472">Membrane</keyword>